<dbReference type="GO" id="GO:0030245">
    <property type="term" value="P:cellulose catabolic process"/>
    <property type="evidence" value="ECO:0007669"/>
    <property type="project" value="UniProtKB-KW"/>
</dbReference>
<sequence length="1338" mass="145923">MSKRILSKLRQAISCYARKFVLPIGLAMMCIAPNCVYAYSAETNEWKNVQIYGGGMITGITFSEAEENLIYARTDMGGIYRWQEDTGSWKPLTDWVGPETWSNLGCDGIATDPTDPNRVYALMGEYDNGWTDVPGAVFCSNDKGETWDVVELPFFCGSNMQGRLMGDRLIVDPNKNSNLYLASRNNGLWKSEDYGHTWKEVTSFPTKGTFKYDKGTQYEGNLGLTWVICDENSNKVGSGSQTIYVGVGDQAHSIYRSKDGGKTWEALPNEPRGKVTNETTGEWKIEEGVTYLPYQSYLTKDGILYVTYSTTAGPYETGYGDVWKFDTNTDTWTLISPKSSKTAPDDPYYPYNGIAVDPQNEDNIVVICQSWWPDIFMYRSTDGGETWKNVWEWTSYPDRKLYYKMDISDAPWLDWGNKSQAGGSAEIFPKLGWCVGAIDIDPFNSDRLMYGTGATLYGTNNLTNWDQGGQMDITVMADGIEEVVSNALVVVPGEDDGLISSLYDVNGFYHSDVTKVPSILANVKAGDKYSSLNSSVDVDYAELNPNIVVRVGERKEIDGYGNYLNGMMWSKDGGKTFSPISSRIGSSIGGGKVALSADGNTVVWATPDEAVSWANGGYNWTASIGIPVGARIASDRVNPKVFYGYKDGKAYVSTDGAKTFKAVTVDGLPSVTDMNIKAVRGHEGNVWMGTSKATAKEENGFWFSEDYGKTYTKISDVEEVNSFGFGKGKEGSSYEAIYIVAKIEGQHGFFRSDDKGESWVRINDDNHQYGLVDPGCDVTGDPDVYGRVYIGTNGRGIVYADTGNDTPIVSSSITPKSATFDKKEELQADVSVEVVDNGNKLVAIKNGTTVLTVGTDYVVEGNKVTVLKSYLVTLANGTAQLSFDFDNGIDPALTITVKETVNSASLSTNEAVFDKKEGLQADITVDFEANGNTLVAIKNGEKTLALGSDYVVEGNKVIISKAYLSTLAEGVAVLTFDFNKGNDPVLNVTISKTVNNASLETTRAEFDKAVPKDVQVVMNLKGNALENINVDGKVLAKGTDYVVEGETVTLNKVFLTTLEKGEHTLSFVFSEGSSADFVVKVVNTAEKDAVVTPTEVSFDKKVEARADINLEVAFNGNSLVTIKNGEVVLVEGKDYIVDGDQITILSSYLEACPLGESNLIFNFSAGAVQKVKLKVVDTTEVVVPTGGLSLALTSTGGTTTNTICSTFKVQVTDGNTYDLSKVTIRYYFTAEDSSVGQSTWIDNAAIQYSKSPWYVNINSNSAWKIVKMSETTSTASHYLELSFSGDYSLDTTAKVEVATRLANTNWSNFDQSNDFSYNDANHVAVFYDGVLVSGVAPQ</sequence>
<evidence type="ECO:0000313" key="11">
    <source>
        <dbReference type="Proteomes" id="UP000008467"/>
    </source>
</evidence>
<dbReference type="Gene3D" id="2.60.40.710">
    <property type="entry name" value="Endoglucanase-like"/>
    <property type="match status" value="1"/>
</dbReference>
<dbReference type="Pfam" id="PF00942">
    <property type="entry name" value="CBM_3"/>
    <property type="match status" value="1"/>
</dbReference>
<dbReference type="PROSITE" id="PS51172">
    <property type="entry name" value="CBM3"/>
    <property type="match status" value="1"/>
</dbReference>
<name>F2JH03_CELLD</name>
<dbReference type="EMBL" id="CP002582">
    <property type="protein sequence ID" value="ADZ85343.1"/>
    <property type="molecule type" value="Genomic_DNA"/>
</dbReference>
<keyword evidence="5" id="KW-0326">Glycosidase</keyword>
<evidence type="ECO:0000256" key="4">
    <source>
        <dbReference type="ARBA" id="ARBA00023277"/>
    </source>
</evidence>
<comment type="similarity">
    <text evidence="7">Belongs to the glycosyl hydrolase 74 family.</text>
</comment>
<dbReference type="RefSeq" id="WP_013658619.1">
    <property type="nucleotide sequence ID" value="NC_015275.1"/>
</dbReference>
<evidence type="ECO:0000256" key="5">
    <source>
        <dbReference type="ARBA" id="ARBA00023295"/>
    </source>
</evidence>
<dbReference type="eggNOG" id="COG4447">
    <property type="taxonomic scope" value="Bacteria"/>
</dbReference>
<keyword evidence="4" id="KW-0119">Carbohydrate metabolism</keyword>
<dbReference type="HOGENOM" id="CLU_004180_1_0_9"/>
<keyword evidence="2" id="KW-0378">Hydrolase</keyword>
<dbReference type="SUPFAM" id="SSF110296">
    <property type="entry name" value="Oligoxyloglucan reducing end-specific cellobiohydrolase"/>
    <property type="match status" value="2"/>
</dbReference>
<dbReference type="InterPro" id="IPR036966">
    <property type="entry name" value="CBM3_sf"/>
</dbReference>
<dbReference type="PANTHER" id="PTHR43739:SF2">
    <property type="entry name" value="OLIGOXYLOGLUCAN-REDUCING END-SPECIFIC XYLOGLUCANASE-RELATED"/>
    <property type="match status" value="1"/>
</dbReference>
<dbReference type="STRING" id="642492.Clole_3660"/>
<dbReference type="InterPro" id="IPR014756">
    <property type="entry name" value="Ig_E-set"/>
</dbReference>
<dbReference type="Gene3D" id="2.130.10.10">
    <property type="entry name" value="YVTN repeat-like/Quinoprotein amine dehydrogenase"/>
    <property type="match status" value="2"/>
</dbReference>
<gene>
    <name evidence="10" type="ordered locus">Clole_3660</name>
</gene>
<keyword evidence="8" id="KW-0472">Membrane</keyword>
<dbReference type="InterPro" id="IPR008965">
    <property type="entry name" value="CBM2/CBM3_carb-bd_dom_sf"/>
</dbReference>
<evidence type="ECO:0000313" key="10">
    <source>
        <dbReference type="EMBL" id="ADZ85343.1"/>
    </source>
</evidence>
<keyword evidence="8" id="KW-0812">Transmembrane</keyword>
<evidence type="ECO:0000256" key="6">
    <source>
        <dbReference type="ARBA" id="ARBA00023326"/>
    </source>
</evidence>
<keyword evidence="3" id="KW-0136">Cellulose degradation</keyword>
<evidence type="ECO:0000256" key="7">
    <source>
        <dbReference type="ARBA" id="ARBA00037986"/>
    </source>
</evidence>
<dbReference type="CDD" id="cd15482">
    <property type="entry name" value="Sialidase_non-viral"/>
    <property type="match status" value="2"/>
</dbReference>
<keyword evidence="11" id="KW-1185">Reference proteome</keyword>
<dbReference type="InterPro" id="IPR052025">
    <property type="entry name" value="Xyloglucanase_GH74"/>
</dbReference>
<evidence type="ECO:0000256" key="1">
    <source>
        <dbReference type="ARBA" id="ARBA00022729"/>
    </source>
</evidence>
<dbReference type="InterPro" id="IPR001956">
    <property type="entry name" value="CBM3"/>
</dbReference>
<dbReference type="SUPFAM" id="SSF81296">
    <property type="entry name" value="E set domains"/>
    <property type="match status" value="4"/>
</dbReference>
<dbReference type="SUPFAM" id="SSF49384">
    <property type="entry name" value="Carbohydrate-binding domain"/>
    <property type="match status" value="1"/>
</dbReference>
<evidence type="ECO:0000256" key="8">
    <source>
        <dbReference type="SAM" id="Phobius"/>
    </source>
</evidence>
<evidence type="ECO:0000256" key="2">
    <source>
        <dbReference type="ARBA" id="ARBA00022801"/>
    </source>
</evidence>
<dbReference type="Proteomes" id="UP000008467">
    <property type="component" value="Chromosome"/>
</dbReference>
<dbReference type="InterPro" id="IPR013783">
    <property type="entry name" value="Ig-like_fold"/>
</dbReference>
<dbReference type="GO" id="GO:0016798">
    <property type="term" value="F:hydrolase activity, acting on glycosyl bonds"/>
    <property type="evidence" value="ECO:0007669"/>
    <property type="project" value="UniProtKB-KW"/>
</dbReference>
<organism evidence="10 11">
    <name type="scientific">Cellulosilyticum lentocellum (strain ATCC 49066 / DSM 5427 / NCIMB 11756 / RHM5)</name>
    <name type="common">Clostridium lentocellum</name>
    <dbReference type="NCBI Taxonomy" id="642492"/>
    <lineage>
        <taxon>Bacteria</taxon>
        <taxon>Bacillati</taxon>
        <taxon>Bacillota</taxon>
        <taxon>Clostridia</taxon>
        <taxon>Lachnospirales</taxon>
        <taxon>Cellulosilyticaceae</taxon>
        <taxon>Cellulosilyticum</taxon>
    </lineage>
</organism>
<dbReference type="GO" id="GO:0010411">
    <property type="term" value="P:xyloglucan metabolic process"/>
    <property type="evidence" value="ECO:0007669"/>
    <property type="project" value="TreeGrafter"/>
</dbReference>
<dbReference type="Gene3D" id="2.60.40.10">
    <property type="entry name" value="Immunoglobulins"/>
    <property type="match status" value="4"/>
</dbReference>
<keyword evidence="8" id="KW-1133">Transmembrane helix</keyword>
<keyword evidence="1" id="KW-0732">Signal</keyword>
<dbReference type="KEGG" id="cle:Clole_3660"/>
<protein>
    <recommendedName>
        <fullName evidence="9">CBM3 domain-containing protein</fullName>
    </recommendedName>
</protein>
<accession>F2JH03</accession>
<dbReference type="PANTHER" id="PTHR43739">
    <property type="entry name" value="XYLOGLUCANASE (EUROFUNG)"/>
    <property type="match status" value="1"/>
</dbReference>
<dbReference type="Pfam" id="PF15899">
    <property type="entry name" value="BNR_6"/>
    <property type="match status" value="1"/>
</dbReference>
<dbReference type="InterPro" id="IPR002860">
    <property type="entry name" value="BNR_rpt"/>
</dbReference>
<dbReference type="InterPro" id="IPR005102">
    <property type="entry name" value="Carbo-bd_X2"/>
</dbReference>
<proteinExistence type="inferred from homology"/>
<evidence type="ECO:0000259" key="9">
    <source>
        <dbReference type="PROSITE" id="PS51172"/>
    </source>
</evidence>
<reference evidence="10 11" key="1">
    <citation type="journal article" date="2011" name="J. Bacteriol.">
        <title>Complete genome sequence of the cellulose-degrading bacterium Cellulosilyticum lentocellum.</title>
        <authorList>
            <consortium name="US DOE Joint Genome Institute"/>
            <person name="Miller D.A."/>
            <person name="Suen G."/>
            <person name="Bruce D."/>
            <person name="Copeland A."/>
            <person name="Cheng J.F."/>
            <person name="Detter C."/>
            <person name="Goodwin L.A."/>
            <person name="Han C.S."/>
            <person name="Hauser L.J."/>
            <person name="Land M.L."/>
            <person name="Lapidus A."/>
            <person name="Lucas S."/>
            <person name="Meincke L."/>
            <person name="Pitluck S."/>
            <person name="Tapia R."/>
            <person name="Teshima H."/>
            <person name="Woyke T."/>
            <person name="Fox B.G."/>
            <person name="Angert E.R."/>
            <person name="Currie C.R."/>
        </authorList>
    </citation>
    <scope>NUCLEOTIDE SEQUENCE [LARGE SCALE GENOMIC DNA]</scope>
    <source>
        <strain evidence="11">ATCC 49066 / DSM 5427 / NCIMB 11756 / RHM5</strain>
    </source>
</reference>
<dbReference type="Pfam" id="PF03442">
    <property type="entry name" value="CBM_X2"/>
    <property type="match status" value="4"/>
</dbReference>
<feature type="domain" description="CBM3" evidence="9">
    <location>
        <begin position="1183"/>
        <end position="1338"/>
    </location>
</feature>
<dbReference type="GO" id="GO:0030248">
    <property type="term" value="F:cellulose binding"/>
    <property type="evidence" value="ECO:0007669"/>
    <property type="project" value="InterPro"/>
</dbReference>
<feature type="transmembrane region" description="Helical" evidence="8">
    <location>
        <begin position="20"/>
        <end position="39"/>
    </location>
</feature>
<keyword evidence="6" id="KW-0624">Polysaccharide degradation</keyword>
<dbReference type="InterPro" id="IPR015943">
    <property type="entry name" value="WD40/YVTN_repeat-like_dom_sf"/>
</dbReference>
<evidence type="ECO:0000256" key="3">
    <source>
        <dbReference type="ARBA" id="ARBA00023001"/>
    </source>
</evidence>